<accession>A0A167NLS8</accession>
<dbReference type="RefSeq" id="WP_063380488.1">
    <property type="nucleotide sequence ID" value="NZ_AUXX01000009.1"/>
</dbReference>
<feature type="transmembrane region" description="Helical" evidence="1">
    <location>
        <begin position="86"/>
        <end position="106"/>
    </location>
</feature>
<name>A0A167NLS8_9GAMM</name>
<dbReference type="AlphaFoldDB" id="A0A167NLS8"/>
<organism evidence="2 3">
    <name type="scientific">Pseudoalteromonas luteoviolacea S4060-1</name>
    <dbReference type="NCBI Taxonomy" id="1365257"/>
    <lineage>
        <taxon>Bacteria</taxon>
        <taxon>Pseudomonadati</taxon>
        <taxon>Pseudomonadota</taxon>
        <taxon>Gammaproteobacteria</taxon>
        <taxon>Alteromonadales</taxon>
        <taxon>Pseudoalteromonadaceae</taxon>
        <taxon>Pseudoalteromonas</taxon>
    </lineage>
</organism>
<dbReference type="EMBL" id="AUXX01000009">
    <property type="protein sequence ID" value="KZN68469.1"/>
    <property type="molecule type" value="Genomic_DNA"/>
</dbReference>
<feature type="transmembrane region" description="Helical" evidence="1">
    <location>
        <begin position="343"/>
        <end position="362"/>
    </location>
</feature>
<proteinExistence type="predicted"/>
<evidence type="ECO:0000313" key="3">
    <source>
        <dbReference type="Proteomes" id="UP000076661"/>
    </source>
</evidence>
<dbReference type="Proteomes" id="UP000076661">
    <property type="component" value="Unassembled WGS sequence"/>
</dbReference>
<feature type="transmembrane region" description="Helical" evidence="1">
    <location>
        <begin position="382"/>
        <end position="410"/>
    </location>
</feature>
<evidence type="ECO:0000256" key="1">
    <source>
        <dbReference type="SAM" id="Phobius"/>
    </source>
</evidence>
<feature type="transmembrane region" description="Helical" evidence="1">
    <location>
        <begin position="417"/>
        <end position="434"/>
    </location>
</feature>
<evidence type="ECO:0000313" key="2">
    <source>
        <dbReference type="EMBL" id="KZN68469.1"/>
    </source>
</evidence>
<gene>
    <name evidence="2" type="ORF">N478_15000</name>
</gene>
<feature type="transmembrane region" description="Helical" evidence="1">
    <location>
        <begin position="55"/>
        <end position="74"/>
    </location>
</feature>
<protein>
    <recommendedName>
        <fullName evidence="4">O-antigen polymerase</fullName>
    </recommendedName>
</protein>
<feature type="transmembrane region" description="Helical" evidence="1">
    <location>
        <begin position="440"/>
        <end position="458"/>
    </location>
</feature>
<reference evidence="2 3" key="1">
    <citation type="submission" date="2013-07" db="EMBL/GenBank/DDBJ databases">
        <title>Comparative Genomic and Metabolomic Analysis of Twelve Strains of Pseudoalteromonas luteoviolacea.</title>
        <authorList>
            <person name="Vynne N.G."/>
            <person name="Mansson M."/>
            <person name="Gram L."/>
        </authorList>
    </citation>
    <scope>NUCLEOTIDE SEQUENCE [LARGE SCALE GENOMIC DNA]</scope>
    <source>
        <strain evidence="2 3">S4060-1</strain>
    </source>
</reference>
<feature type="transmembrane region" description="Helical" evidence="1">
    <location>
        <begin position="312"/>
        <end position="331"/>
    </location>
</feature>
<feature type="transmembrane region" description="Helical" evidence="1">
    <location>
        <begin position="20"/>
        <end position="48"/>
    </location>
</feature>
<feature type="transmembrane region" description="Helical" evidence="1">
    <location>
        <begin position="275"/>
        <end position="300"/>
    </location>
</feature>
<feature type="transmembrane region" description="Helical" evidence="1">
    <location>
        <begin position="149"/>
        <end position="168"/>
    </location>
</feature>
<feature type="transmembrane region" description="Helical" evidence="1">
    <location>
        <begin position="118"/>
        <end position="137"/>
    </location>
</feature>
<sequence length="467" mass="52334">MKNLNAIGNKFSFAEKFMMMVVLSLVLLFSTEPAAFVFILSALCVLALMHRFVAVYNVYLCIIFSLFFWLYLAIVHSVDVYVSESYWPLVKAFLIVPLFFAVLKLFDFKLDFKIPGFLAFSIFVLLLLLSFLKGLLVSPFVSVAYLGNVYIPILLQFFLIASVAKLSLQNKTRDYHSTKGFTSLVCIILIVSSAFLLFDLLGVLQLREVFLSVGEALGRGGSEGNTRTHLFGVLFQRFPGLFADPILAAYTLFLFFTYAFCFVANPYIKAFMLCFSFMLGLVTLSKAFFFLLVCFFSFYFVCKLKLRVKLKFSVALIVLFFSVALIVIRALFTVVTDSSAVHVQGLVLPFISPTSGVAFLIGNDLGSGGNMGGWTLQGAESFVGLLMYNTGLIGVLLFFGAFFQIMYALLKSKKRSNYFLFCFFMSVISASFLQENSFNLGFSVVRIALLLFMVLYLLNASDKHAKI</sequence>
<keyword evidence="1" id="KW-0472">Membrane</keyword>
<feature type="transmembrane region" description="Helical" evidence="1">
    <location>
        <begin position="247"/>
        <end position="268"/>
    </location>
</feature>
<keyword evidence="1" id="KW-1133">Transmembrane helix</keyword>
<dbReference type="PATRIC" id="fig|1365257.3.peg.1410"/>
<comment type="caution">
    <text evidence="2">The sequence shown here is derived from an EMBL/GenBank/DDBJ whole genome shotgun (WGS) entry which is preliminary data.</text>
</comment>
<evidence type="ECO:0008006" key="4">
    <source>
        <dbReference type="Google" id="ProtNLM"/>
    </source>
</evidence>
<feature type="transmembrane region" description="Helical" evidence="1">
    <location>
        <begin position="180"/>
        <end position="204"/>
    </location>
</feature>
<keyword evidence="1" id="KW-0812">Transmembrane</keyword>